<dbReference type="InterPro" id="IPR036834">
    <property type="entry name" value="Bcl-2-like_sf"/>
</dbReference>
<dbReference type="InterPro" id="IPR002475">
    <property type="entry name" value="Bcl2-like"/>
</dbReference>
<dbReference type="AlphaFoldDB" id="A0A8D1SMV0"/>
<evidence type="ECO:0000313" key="3">
    <source>
        <dbReference type="Proteomes" id="UP000694723"/>
    </source>
</evidence>
<evidence type="ECO:0000256" key="1">
    <source>
        <dbReference type="ARBA" id="ARBA00022703"/>
    </source>
</evidence>
<dbReference type="Ensembl" id="ENSSSCT00060002840.1">
    <property type="protein sequence ID" value="ENSSSCP00060000917.1"/>
    <property type="gene ID" value="ENSSSCG00060002309.1"/>
</dbReference>
<accession>A0A8D1SMV0</accession>
<name>A0A8D1SMV0_PIG</name>
<protein>
    <submittedName>
        <fullName evidence="2">Uncharacterized protein</fullName>
    </submittedName>
</protein>
<dbReference type="GO" id="GO:0042981">
    <property type="term" value="P:regulation of apoptotic process"/>
    <property type="evidence" value="ECO:0007669"/>
    <property type="project" value="InterPro"/>
</dbReference>
<dbReference type="PROSITE" id="PS50062">
    <property type="entry name" value="BCL2_FAMILY"/>
    <property type="match status" value="1"/>
</dbReference>
<sequence>ESLFFFITLTQNHEKSLLQNPAPKCGPKKTQTKPKQVAFVVQNEREKALKGCLDNLTPLLDSGKISTKQVMNPDFEKLMVSKGDKISIFKTQGTMMEDSMRKRMGAEIDTTLEINYTLIKFLKRNKGLWPWRLGGWETHFVQKFPPKKKWSSYIVLIGKQSQQMCLMQQYY</sequence>
<reference evidence="2" key="1">
    <citation type="submission" date="2025-08" db="UniProtKB">
        <authorList>
            <consortium name="Ensembl"/>
        </authorList>
    </citation>
    <scope>IDENTIFICATION</scope>
</reference>
<dbReference type="GO" id="GO:0006915">
    <property type="term" value="P:apoptotic process"/>
    <property type="evidence" value="ECO:0007669"/>
    <property type="project" value="UniProtKB-KW"/>
</dbReference>
<dbReference type="SUPFAM" id="SSF56854">
    <property type="entry name" value="Bcl-2 inhibitors of programmed cell death"/>
    <property type="match status" value="1"/>
</dbReference>
<proteinExistence type="predicted"/>
<dbReference type="Gene3D" id="1.10.437.10">
    <property type="entry name" value="Blc2-like"/>
    <property type="match status" value="1"/>
</dbReference>
<evidence type="ECO:0000313" key="2">
    <source>
        <dbReference type="Ensembl" id="ENSSSCP00060000917.1"/>
    </source>
</evidence>
<organism evidence="2 3">
    <name type="scientific">Sus scrofa</name>
    <name type="common">Pig</name>
    <dbReference type="NCBI Taxonomy" id="9823"/>
    <lineage>
        <taxon>Eukaryota</taxon>
        <taxon>Metazoa</taxon>
        <taxon>Chordata</taxon>
        <taxon>Craniata</taxon>
        <taxon>Vertebrata</taxon>
        <taxon>Euteleostomi</taxon>
        <taxon>Mammalia</taxon>
        <taxon>Eutheria</taxon>
        <taxon>Laurasiatheria</taxon>
        <taxon>Artiodactyla</taxon>
        <taxon>Suina</taxon>
        <taxon>Suidae</taxon>
        <taxon>Sus</taxon>
    </lineage>
</organism>
<keyword evidence="1" id="KW-0053">Apoptosis</keyword>
<dbReference type="Proteomes" id="UP000694723">
    <property type="component" value="Unplaced"/>
</dbReference>